<protein>
    <recommendedName>
        <fullName evidence="2">non-specific serine/threonine protein kinase</fullName>
        <ecNumber evidence="2">2.7.11.1</ecNumber>
    </recommendedName>
</protein>
<dbReference type="VEuPathDB" id="VectorBase:BGLAX_047593"/>
<dbReference type="SUPFAM" id="SSF56112">
    <property type="entry name" value="Protein kinase-like (PK-like)"/>
    <property type="match status" value="1"/>
</dbReference>
<dbReference type="Proteomes" id="UP000076420">
    <property type="component" value="Unassembled WGS sequence"/>
</dbReference>
<sequence>MNKTFVKKAVNGDVPDERKTSPSRSKYPIAHRLGQHQDVDLGNKIKKTEKAKITEVIDKNKKQFANEQLNEVIEHSSSNHLHRNNTPKKCNSESISLNIDNTELELHSSKKTVGKPNYKLNPSLGCNSVPSKSVSSISASNEDISQHTAHKDIKVGSGNKSSCNLDSNSSGKSIKKNHNSRSPRRKVDTPKRTMQNNKSDLQAETSKDTSHVHVTEALPSVEKNVDSKLNNAHPQTIPTVNNQPDPNAVIKENPVKNKGENAIEAKVDSVQDEEDDTDKPKRTTSVTSAVAKNEADQEHDLKNRKKDDDIKQSRMSPDHRFMKLDEEVGRGSFKTVHKGLEIDTGVHVAWCELQDKRWSKSDRKRFKEEAEMLKELQHPNILRFFDYWEEEGPHRQKIIVLITELMTSGTLKTYLGRFKKLNLKVLKNWCRQILKGLQYLHTRTPPIIHRDLKCDNIFITGTTGSVKIGDMGLATLKSNSFAKSVIGTPEFMAPEMYEEHYDEAVDVYAFGMCMLEMASSEYPYKECHNPGQIYRKVTTGVHPEALDKVRDPEIHSIIEGCIQTKKEDRLTVKELLAHDFFLEDTGLLVELVRNEDEMEDTQVISLRLRVVDPKKRRDTHKENEAIQFDFDLGQDQAENIASELVNSGFLLEDDKRIVAKQIRDRIAQVRKSREKPQSETVQQQNSTEQQSGLIPQTPQPAQGQMSTQPQSQQAVSQQQSQQVSHPQLATDEVCQSFIQQKALSGLLASHSQSIVLNSQVQVVNSQCIISPPITIQPNIPTYQSLSLGHKVHFVPLSDGQGTEINKLAVNETSVFQRPGLTPTAIPPGQLVSVNSMNAQGVITSSTQNVADHCSTPTASFAVQQVANPLTKDMVVSQGIIMNAVNPSTIQVSLNQSVAGSLQQIPLQSGGTNFTPIVNQATAQGSPTPTHPHNQVDEHYANEKILDTGSCLSDINITQSGSQVSTTSSTSNAAALGDNGTNQLKVKCRLREKAANLSHLDMNAAQHYQQQNQVGNTLISSASSIQPTATHSASGLTTSLSACYLNDESSHSNRDSETELGQEKTKKKSRRRKKTLDKHPPKVTIISYDEASDEVEVLLEVANNNLTCKFPRSSIPRPEEVEEDLLPDVSKAQIDGVTGLLHQVIQIVTIEGVKSVGQVLTLSPSSSPKTMRTYKISIENKKAMAEGSEGLDLRAHPVKGGLVVTYMSNNEIEDELEEATTSPENNPEYNIQTGGVPHDMEQKSWKSTTTKESVPINIDELSEKLKSIYPQKQCGGQTVEGSHPVKIDTASAPTQLAPQSQPVNLQQAPLQSGIPPHTVNVSQTNASAQPVGVPQATIQSGLTQANILATQPLGVSQVPIQPGVSQTIPQSQPVSALSHPVSASQTTNQPGLPQTMMHQSLPVQNQPALPQGSLPTQPVAVAQAVPQSVGFSQVPIQPGVPQANVPVAQAVSVASASIHPGLPHVALPAQMSAQSGTSQAPLITQAMVSQAPILVSAQNVGLAHAPQLSSGITAAPLPLSTQPILVPGLPSQPVVMPTQPNIPLPVQNIAVPQTPLSVQPVVSQVPLHQMSQPVSGSLPAPLQMPSQTQPVPLSQVPSSQTSQVHQLPQSQPVVHSYQINNQISSQNVVPASQTQQVVADVIKPQIETQISPRPIAGTQQPLPSQQIQYTATSHLPVVQEIQKEVGQHVPTSSMTQNVPVQDSSKAGGLPPNYTPQPSHIAYGMHQHHPSSQIQQMQQFYNMMQHMVHIPPYSYHPPSYYAHMSPYMQHMMQMSHIMHQLQQQQHTQHSLPVHLSYPPYSHYYALGYPAFPMQPQSSSHPLDNTTAASPPRSPTSSRRNLAQDITSQSPYTSIENLNAIGRTKADINILEQALAKTMSRQNAVHAHPPNPSPVNSGTNLPDLPNDIKHAEPVAEVTEIKAKSEEKSMTEKGTLSEPVPSIPTETQSEPDLSAPKVKAVSRFKVEVVKDDPLLSDKSDESKSVSLKREDSVADADDKKNIEKRGRFQVTKIAAEPACSTSSEQTSADATPSASINTNPTTEQSTDKHEPTDNNSVTTNYNTVGGGASDDDKPANVSKTCLHVKNNTPVDHLEVPLNSYQSAARSLCASPVVINERRGRSVSLSSLGSFNPDLSSAGYKTHIKNSSVGEGNHIYKFKPKPFVAPLIHSSTKCMINETVCYSPSTFIPSYYFPMQPNFFLLSQSPYQQANERGAVVESKINPEKIKQEFATLDLDSDYQALLNRHIEEKRDFLIKKGYDQEVIDFEIIKIRQPHPLLSSAVGSPAFLGVSPPFTTQASASPVPLFHNYDGCSEVDASPLNKSPLHLDANMRPKSATFVDFPKLMELMQSTTPQQKAELKKVEEQKQDTETKWETNYDSVDSSGLSNITSEYTEVAQESSATQSRKSSLDMSASQVNYTEIIRNYPFPSNVSQSQMPCTNFQQGNPASFQVQQSSHQSQMPSHTFNPFYTNQYGFSPFNTYQAFPMPTSSQQAGQQAAFQAGQQAAYQASVNTAFSQFMGNSTPFLMSQGLPPQQTMTDNIRVSASNKSASGAAANSSPQVSSLTSNQLMASVVSGASSHAVSSAGAPQGLSSTNTVPNTATPHQSGLSG</sequence>
<dbReference type="GO" id="GO:0005524">
    <property type="term" value="F:ATP binding"/>
    <property type="evidence" value="ECO:0007669"/>
    <property type="project" value="UniProtKB-KW"/>
</dbReference>
<feature type="compositionally biased region" description="Polar residues" evidence="10">
    <location>
        <begin position="678"/>
        <end position="701"/>
    </location>
</feature>
<evidence type="ECO:0000313" key="12">
    <source>
        <dbReference type="EnsemblMetazoa" id="BGLB010302-PE"/>
    </source>
</evidence>
<feature type="region of interest" description="Disordered" evidence="10">
    <location>
        <begin position="1364"/>
        <end position="1395"/>
    </location>
</feature>
<keyword evidence="6" id="KW-0418">Kinase</keyword>
<dbReference type="FunFam" id="3.30.200.20:FF:000494">
    <property type="entry name" value="serine/threonine-protein kinase WNK2 isoform X2"/>
    <property type="match status" value="1"/>
</dbReference>
<dbReference type="EnsemblMetazoa" id="BGLB010302-RE">
    <property type="protein sequence ID" value="BGLB010302-PE"/>
    <property type="gene ID" value="BGLB010302"/>
</dbReference>
<dbReference type="SMART" id="SM00220">
    <property type="entry name" value="S_TKc"/>
    <property type="match status" value="1"/>
</dbReference>
<feature type="compositionally biased region" description="Basic residues" evidence="10">
    <location>
        <begin position="173"/>
        <end position="184"/>
    </location>
</feature>
<dbReference type="GO" id="GO:0004674">
    <property type="term" value="F:protein serine/threonine kinase activity"/>
    <property type="evidence" value="ECO:0007669"/>
    <property type="project" value="UniProtKB-KW"/>
</dbReference>
<feature type="compositionally biased region" description="Low complexity" evidence="10">
    <location>
        <begin position="702"/>
        <end position="726"/>
    </location>
</feature>
<dbReference type="STRING" id="6526.A0A2C9JYY3"/>
<feature type="region of interest" description="Disordered" evidence="10">
    <location>
        <begin position="2011"/>
        <end position="2072"/>
    </location>
</feature>
<feature type="compositionally biased region" description="Basic and acidic residues" evidence="10">
    <location>
        <begin position="293"/>
        <end position="319"/>
    </location>
</feature>
<dbReference type="InterPro" id="IPR008271">
    <property type="entry name" value="Ser/Thr_kinase_AS"/>
</dbReference>
<feature type="region of interest" description="Disordered" evidence="10">
    <location>
        <begin position="1685"/>
        <end position="1723"/>
    </location>
</feature>
<proteinExistence type="predicted"/>
<dbReference type="Gene3D" id="1.10.510.10">
    <property type="entry name" value="Transferase(Phosphotransferase) domain 1"/>
    <property type="match status" value="1"/>
</dbReference>
<feature type="compositionally biased region" description="Basic and acidic residues" evidence="10">
    <location>
        <begin position="2352"/>
        <end position="2370"/>
    </location>
</feature>
<dbReference type="PROSITE" id="PS50011">
    <property type="entry name" value="PROTEIN_KINASE_DOM"/>
    <property type="match status" value="1"/>
</dbReference>
<feature type="region of interest" description="Disordered" evidence="10">
    <location>
        <begin position="1813"/>
        <end position="1847"/>
    </location>
</feature>
<feature type="compositionally biased region" description="Basic and acidic residues" evidence="10">
    <location>
        <begin position="253"/>
        <end position="269"/>
    </location>
</feature>
<dbReference type="CDD" id="cd13983">
    <property type="entry name" value="STKc_WNK"/>
    <property type="match status" value="1"/>
</dbReference>
<feature type="region of interest" description="Disordered" evidence="10">
    <location>
        <begin position="108"/>
        <end position="211"/>
    </location>
</feature>
<dbReference type="InterPro" id="IPR024678">
    <property type="entry name" value="Kinase_OSR1/WNK_CCT"/>
</dbReference>
<dbReference type="InterPro" id="IPR000719">
    <property type="entry name" value="Prot_kinase_dom"/>
</dbReference>
<evidence type="ECO:0000256" key="3">
    <source>
        <dbReference type="ARBA" id="ARBA00022527"/>
    </source>
</evidence>
<dbReference type="PANTHER" id="PTHR13902">
    <property type="entry name" value="SERINE/THREONINE-PROTEIN KINASE WNK WITH NO LYSINE -RELATED"/>
    <property type="match status" value="1"/>
</dbReference>
<feature type="region of interest" description="Disordered" evidence="10">
    <location>
        <begin position="1217"/>
        <end position="1240"/>
    </location>
</feature>
<dbReference type="Pfam" id="PF00069">
    <property type="entry name" value="Pkinase"/>
    <property type="match status" value="1"/>
</dbReference>
<comment type="catalytic activity">
    <reaction evidence="9">
        <text>L-seryl-[protein] + ATP = O-phospho-L-seryl-[protein] + ADP + H(+)</text>
        <dbReference type="Rhea" id="RHEA:17989"/>
        <dbReference type="Rhea" id="RHEA-COMP:9863"/>
        <dbReference type="Rhea" id="RHEA-COMP:11604"/>
        <dbReference type="ChEBI" id="CHEBI:15378"/>
        <dbReference type="ChEBI" id="CHEBI:29999"/>
        <dbReference type="ChEBI" id="CHEBI:30616"/>
        <dbReference type="ChEBI" id="CHEBI:83421"/>
        <dbReference type="ChEBI" id="CHEBI:456216"/>
        <dbReference type="EC" id="2.7.11.1"/>
    </reaction>
</comment>
<feature type="compositionally biased region" description="Polar residues" evidence="10">
    <location>
        <begin position="2015"/>
        <end position="2040"/>
    </location>
</feature>
<feature type="compositionally biased region" description="Basic and acidic residues" evidence="10">
    <location>
        <begin position="1047"/>
        <end position="1063"/>
    </location>
</feature>
<evidence type="ECO:0000256" key="5">
    <source>
        <dbReference type="ARBA" id="ARBA00022741"/>
    </source>
</evidence>
<dbReference type="OrthoDB" id="4062651at2759"/>
<organism evidence="12 13">
    <name type="scientific">Biomphalaria glabrata</name>
    <name type="common">Bloodfluke planorb</name>
    <name type="synonym">Freshwater snail</name>
    <dbReference type="NCBI Taxonomy" id="6526"/>
    <lineage>
        <taxon>Eukaryota</taxon>
        <taxon>Metazoa</taxon>
        <taxon>Spiralia</taxon>
        <taxon>Lophotrochozoa</taxon>
        <taxon>Mollusca</taxon>
        <taxon>Gastropoda</taxon>
        <taxon>Heterobranchia</taxon>
        <taxon>Euthyneura</taxon>
        <taxon>Panpulmonata</taxon>
        <taxon>Hygrophila</taxon>
        <taxon>Lymnaeoidea</taxon>
        <taxon>Planorbidae</taxon>
        <taxon>Biomphalaria</taxon>
    </lineage>
</organism>
<dbReference type="Gene3D" id="3.10.20.90">
    <property type="entry name" value="Phosphatidylinositol 3-kinase Catalytic Subunit, Chain A, domain 1"/>
    <property type="match status" value="1"/>
</dbReference>
<comment type="catalytic activity">
    <reaction evidence="8">
        <text>L-threonyl-[protein] + ATP = O-phospho-L-threonyl-[protein] + ADP + H(+)</text>
        <dbReference type="Rhea" id="RHEA:46608"/>
        <dbReference type="Rhea" id="RHEA-COMP:11060"/>
        <dbReference type="Rhea" id="RHEA-COMP:11605"/>
        <dbReference type="ChEBI" id="CHEBI:15378"/>
        <dbReference type="ChEBI" id="CHEBI:30013"/>
        <dbReference type="ChEBI" id="CHEBI:30616"/>
        <dbReference type="ChEBI" id="CHEBI:61977"/>
        <dbReference type="ChEBI" id="CHEBI:456216"/>
        <dbReference type="EC" id="2.7.11.1"/>
    </reaction>
</comment>
<feature type="region of interest" description="Disordered" evidence="10">
    <location>
        <begin position="230"/>
        <end position="319"/>
    </location>
</feature>
<feature type="compositionally biased region" description="Low complexity" evidence="10">
    <location>
        <begin position="128"/>
        <end position="140"/>
    </location>
</feature>
<evidence type="ECO:0000256" key="9">
    <source>
        <dbReference type="ARBA" id="ARBA00048679"/>
    </source>
</evidence>
<evidence type="ECO:0000256" key="6">
    <source>
        <dbReference type="ARBA" id="ARBA00022777"/>
    </source>
</evidence>
<feature type="region of interest" description="Disordered" evidence="10">
    <location>
        <begin position="1571"/>
        <end position="1604"/>
    </location>
</feature>
<feature type="region of interest" description="Disordered" evidence="10">
    <location>
        <begin position="2350"/>
        <end position="2380"/>
    </location>
</feature>
<keyword evidence="3" id="KW-0723">Serine/threonine-protein kinase</keyword>
<evidence type="ECO:0000256" key="8">
    <source>
        <dbReference type="ARBA" id="ARBA00047899"/>
    </source>
</evidence>
<feature type="region of interest" description="Disordered" evidence="10">
    <location>
        <begin position="1877"/>
        <end position="1903"/>
    </location>
</feature>
<keyword evidence="7" id="KW-0067">ATP-binding</keyword>
<accession>A0A2C9JYY3</accession>
<feature type="region of interest" description="Disordered" evidence="10">
    <location>
        <begin position="1971"/>
        <end position="1996"/>
    </location>
</feature>
<feature type="compositionally biased region" description="Polar residues" evidence="10">
    <location>
        <begin position="1688"/>
        <end position="1703"/>
    </location>
</feature>
<evidence type="ECO:0000256" key="7">
    <source>
        <dbReference type="ARBA" id="ARBA00022840"/>
    </source>
</evidence>
<gene>
    <name evidence="12" type="primary">106073520</name>
</gene>
<dbReference type="EC" id="2.7.11.1" evidence="2"/>
<feature type="region of interest" description="Disordered" evidence="10">
    <location>
        <begin position="668"/>
        <end position="726"/>
    </location>
</feature>
<dbReference type="FunFam" id="1.10.510.10:FF:000006">
    <property type="entry name" value="Serine/threonine-protein kinase WNK1 isoform 2"/>
    <property type="match status" value="1"/>
</dbReference>
<dbReference type="Pfam" id="PF12202">
    <property type="entry name" value="OSR1_C"/>
    <property type="match status" value="1"/>
</dbReference>
<dbReference type="VEuPathDB" id="VectorBase:BGLB010302"/>
<feature type="compositionally biased region" description="Basic residues" evidence="10">
    <location>
        <begin position="1064"/>
        <end position="1075"/>
    </location>
</feature>
<dbReference type="InterPro" id="IPR011009">
    <property type="entry name" value="Kinase-like_dom_sf"/>
</dbReference>
<feature type="domain" description="Protein kinase" evidence="11">
    <location>
        <begin position="322"/>
        <end position="581"/>
    </location>
</feature>
<feature type="compositionally biased region" description="Low complexity" evidence="10">
    <location>
        <begin position="1823"/>
        <end position="1837"/>
    </location>
</feature>
<dbReference type="Gene3D" id="3.30.200.20">
    <property type="entry name" value="Phosphorylase Kinase, domain 1"/>
    <property type="match status" value="1"/>
</dbReference>
<evidence type="ECO:0000313" key="13">
    <source>
        <dbReference type="Proteomes" id="UP000076420"/>
    </source>
</evidence>
<feature type="compositionally biased region" description="Polar residues" evidence="10">
    <location>
        <begin position="192"/>
        <end position="204"/>
    </location>
</feature>
<dbReference type="PROSITE" id="PS00108">
    <property type="entry name" value="PROTEIN_KINASE_ST"/>
    <property type="match status" value="1"/>
</dbReference>
<comment type="cofactor">
    <cofactor evidence="1">
        <name>Mg(2+)</name>
        <dbReference type="ChEBI" id="CHEBI:18420"/>
    </cofactor>
</comment>
<feature type="region of interest" description="Disordered" evidence="10">
    <location>
        <begin position="1"/>
        <end position="43"/>
    </location>
</feature>
<feature type="compositionally biased region" description="Polar residues" evidence="10">
    <location>
        <begin position="1583"/>
        <end position="1604"/>
    </location>
</feature>
<feature type="region of interest" description="Disordered" evidence="10">
    <location>
        <begin position="1046"/>
        <end position="1077"/>
    </location>
</feature>
<name>A0A2C9JYY3_BIOGL</name>
<feature type="compositionally biased region" description="Polar residues" evidence="10">
    <location>
        <begin position="2371"/>
        <end position="2380"/>
    </location>
</feature>
<evidence type="ECO:0000259" key="11">
    <source>
        <dbReference type="PROSITE" id="PS50011"/>
    </source>
</evidence>
<feature type="compositionally biased region" description="Polar residues" evidence="10">
    <location>
        <begin position="158"/>
        <end position="172"/>
    </location>
</feature>
<reference evidence="12" key="1">
    <citation type="submission" date="2020-05" db="UniProtKB">
        <authorList>
            <consortium name="EnsemblMetazoa"/>
        </authorList>
    </citation>
    <scope>IDENTIFICATION</scope>
    <source>
        <strain evidence="12">BB02</strain>
    </source>
</reference>
<keyword evidence="5" id="KW-0547">Nucleotide-binding</keyword>
<feature type="region of interest" description="Disordered" evidence="10">
    <location>
        <begin position="1919"/>
        <end position="1953"/>
    </location>
</feature>
<dbReference type="KEGG" id="bgt:106073520"/>
<feature type="compositionally biased region" description="Polar residues" evidence="10">
    <location>
        <begin position="2585"/>
        <end position="2605"/>
    </location>
</feature>
<keyword evidence="4" id="KW-0808">Transferase</keyword>
<dbReference type="InterPro" id="IPR050588">
    <property type="entry name" value="WNK_Ser-Thr_kinase"/>
</dbReference>
<evidence type="ECO:0000256" key="4">
    <source>
        <dbReference type="ARBA" id="ARBA00022679"/>
    </source>
</evidence>
<feature type="region of interest" description="Disordered" evidence="10">
    <location>
        <begin position="2576"/>
        <end position="2605"/>
    </location>
</feature>
<feature type="region of interest" description="Disordered" evidence="10">
    <location>
        <begin position="71"/>
        <end position="94"/>
    </location>
</feature>
<feature type="compositionally biased region" description="Polar residues" evidence="10">
    <location>
        <begin position="1813"/>
        <end position="1822"/>
    </location>
</feature>
<evidence type="ECO:0000256" key="1">
    <source>
        <dbReference type="ARBA" id="ARBA00001946"/>
    </source>
</evidence>
<evidence type="ECO:0000256" key="2">
    <source>
        <dbReference type="ARBA" id="ARBA00012513"/>
    </source>
</evidence>
<feature type="compositionally biased region" description="Polar residues" evidence="10">
    <location>
        <begin position="230"/>
        <end position="245"/>
    </location>
</feature>
<feature type="compositionally biased region" description="Polar residues" evidence="10">
    <location>
        <begin position="2049"/>
        <end position="2059"/>
    </location>
</feature>
<feature type="compositionally biased region" description="Polar residues" evidence="10">
    <location>
        <begin position="1218"/>
        <end position="1232"/>
    </location>
</feature>
<evidence type="ECO:0000256" key="10">
    <source>
        <dbReference type="SAM" id="MobiDB-lite"/>
    </source>
</evidence>